<gene>
    <name evidence="7" type="ORF">DY251_04905</name>
</gene>
<dbReference type="Proteomes" id="UP000262379">
    <property type="component" value="Unassembled WGS sequence"/>
</dbReference>
<feature type="transmembrane region" description="Helical" evidence="6">
    <location>
        <begin position="65"/>
        <end position="86"/>
    </location>
</feature>
<evidence type="ECO:0000256" key="4">
    <source>
        <dbReference type="ARBA" id="ARBA00022989"/>
    </source>
</evidence>
<evidence type="ECO:0000256" key="5">
    <source>
        <dbReference type="ARBA" id="ARBA00023136"/>
    </source>
</evidence>
<dbReference type="AlphaFoldDB" id="A0A371XIC3"/>
<keyword evidence="5 6" id="KW-0472">Membrane</keyword>
<proteinExistence type="inferred from homology"/>
<feature type="transmembrane region" description="Helical" evidence="6">
    <location>
        <begin position="22"/>
        <end position="53"/>
    </location>
</feature>
<keyword evidence="8" id="KW-1185">Reference proteome</keyword>
<feature type="transmembrane region" description="Helical" evidence="6">
    <location>
        <begin position="92"/>
        <end position="119"/>
    </location>
</feature>
<reference evidence="8" key="1">
    <citation type="submission" date="2018-08" db="EMBL/GenBank/DDBJ databases">
        <authorList>
            <person name="Im W.T."/>
        </authorList>
    </citation>
    <scope>NUCLEOTIDE SEQUENCE [LARGE SCALE GENOMIC DNA]</scope>
    <source>
        <strain evidence="8">LA-28</strain>
    </source>
</reference>
<evidence type="ECO:0000256" key="2">
    <source>
        <dbReference type="ARBA" id="ARBA00008564"/>
    </source>
</evidence>
<accession>A0A371XIC3</accession>
<dbReference type="CDD" id="cd16914">
    <property type="entry name" value="EcfT"/>
    <property type="match status" value="1"/>
</dbReference>
<dbReference type="InterPro" id="IPR003339">
    <property type="entry name" value="ABC/ECF_trnsptr_transmembrane"/>
</dbReference>
<protein>
    <submittedName>
        <fullName evidence="7">Energy-coupling factor transporter transmembrane protein EcfT</fullName>
    </submittedName>
</protein>
<dbReference type="Pfam" id="PF02361">
    <property type="entry name" value="CbiQ"/>
    <property type="match status" value="1"/>
</dbReference>
<keyword evidence="4 6" id="KW-1133">Transmembrane helix</keyword>
<organism evidence="7 8">
    <name type="scientific">Mesorhizobium denitrificans</name>
    <dbReference type="NCBI Taxonomy" id="2294114"/>
    <lineage>
        <taxon>Bacteria</taxon>
        <taxon>Pseudomonadati</taxon>
        <taxon>Pseudomonadota</taxon>
        <taxon>Alphaproteobacteria</taxon>
        <taxon>Hyphomicrobiales</taxon>
        <taxon>Phyllobacteriaceae</taxon>
        <taxon>Mesorhizobium</taxon>
    </lineage>
</organism>
<dbReference type="EMBL" id="QURN01000003">
    <property type="protein sequence ID" value="RFC68959.1"/>
    <property type="molecule type" value="Genomic_DNA"/>
</dbReference>
<comment type="similarity">
    <text evidence="2">Belongs to the CbiQ family.</text>
</comment>
<evidence type="ECO:0000313" key="7">
    <source>
        <dbReference type="EMBL" id="RFC68959.1"/>
    </source>
</evidence>
<name>A0A371XIC3_9HYPH</name>
<dbReference type="GO" id="GO:0005886">
    <property type="term" value="C:plasma membrane"/>
    <property type="evidence" value="ECO:0007669"/>
    <property type="project" value="UniProtKB-ARBA"/>
</dbReference>
<sequence length="200" mass="21318">MMSTPITTGQGWLHRQRAGTKLAALAILGVILFLVHSLDVLVAALVIAAAILAHVSGGLTPALRLARPALISVLLFFAINLLVLPVPEAVAVFLRVTVLVLAAAIVTATTQLAEIVAVIDRLARPFERMGLMQRGDAGLAVGLCLRLIPDIRAQYSELVDAHRARGLKVRPWTIMAPLAIRVLMRADAIADAIDARGLRP</sequence>
<dbReference type="RefSeq" id="WP_116622727.1">
    <property type="nucleotide sequence ID" value="NZ_QURN01000003.1"/>
</dbReference>
<comment type="subcellular location">
    <subcellularLocation>
        <location evidence="1">Membrane</location>
        <topology evidence="1">Multi-pass membrane protein</topology>
    </subcellularLocation>
</comment>
<evidence type="ECO:0000256" key="1">
    <source>
        <dbReference type="ARBA" id="ARBA00004141"/>
    </source>
</evidence>
<keyword evidence="3 6" id="KW-0812">Transmembrane</keyword>
<evidence type="ECO:0000256" key="3">
    <source>
        <dbReference type="ARBA" id="ARBA00022692"/>
    </source>
</evidence>
<evidence type="ECO:0000256" key="6">
    <source>
        <dbReference type="SAM" id="Phobius"/>
    </source>
</evidence>
<comment type="caution">
    <text evidence="7">The sequence shown here is derived from an EMBL/GenBank/DDBJ whole genome shotgun (WGS) entry which is preliminary data.</text>
</comment>
<evidence type="ECO:0000313" key="8">
    <source>
        <dbReference type="Proteomes" id="UP000262379"/>
    </source>
</evidence>